<organism evidence="2 3">
    <name type="scientific">Ureibacillus xyleni</name>
    <dbReference type="NCBI Taxonomy" id="614648"/>
    <lineage>
        <taxon>Bacteria</taxon>
        <taxon>Bacillati</taxon>
        <taxon>Bacillota</taxon>
        <taxon>Bacilli</taxon>
        <taxon>Bacillales</taxon>
        <taxon>Caryophanaceae</taxon>
        <taxon>Ureibacillus</taxon>
    </lineage>
</organism>
<keyword evidence="3" id="KW-1185">Reference proteome</keyword>
<dbReference type="RefSeq" id="WP_097072799.1">
    <property type="nucleotide sequence ID" value="NZ_OBMQ01000003.1"/>
</dbReference>
<dbReference type="PROSITE" id="PS51257">
    <property type="entry name" value="PROKAR_LIPOPROTEIN"/>
    <property type="match status" value="1"/>
</dbReference>
<name>A0A285S6Y3_9BACL</name>
<dbReference type="Proteomes" id="UP000219636">
    <property type="component" value="Unassembled WGS sequence"/>
</dbReference>
<evidence type="ECO:0000313" key="3">
    <source>
        <dbReference type="Proteomes" id="UP000219636"/>
    </source>
</evidence>
<evidence type="ECO:0000313" key="2">
    <source>
        <dbReference type="EMBL" id="SOC02818.1"/>
    </source>
</evidence>
<dbReference type="AlphaFoldDB" id="A0A285S6Y3"/>
<keyword evidence="1" id="KW-0732">Signal</keyword>
<evidence type="ECO:0000256" key="1">
    <source>
        <dbReference type="SAM" id="SignalP"/>
    </source>
</evidence>
<dbReference type="EMBL" id="OBMQ01000003">
    <property type="protein sequence ID" value="SOC02818.1"/>
    <property type="molecule type" value="Genomic_DNA"/>
</dbReference>
<reference evidence="3" key="1">
    <citation type="submission" date="2017-08" db="EMBL/GenBank/DDBJ databases">
        <authorList>
            <person name="Varghese N."/>
            <person name="Submissions S."/>
        </authorList>
    </citation>
    <scope>NUCLEOTIDE SEQUENCE [LARGE SCALE GENOMIC DNA]</scope>
    <source>
        <strain evidence="3">JC22</strain>
    </source>
</reference>
<protein>
    <recommendedName>
        <fullName evidence="4">TATA-box binding protein</fullName>
    </recommendedName>
</protein>
<evidence type="ECO:0008006" key="4">
    <source>
        <dbReference type="Google" id="ProtNLM"/>
    </source>
</evidence>
<sequence>MKKKTFLLALIAICLIILSGCKSDLEKVIEEERNFIDTTYTDMSILELNDEEFDSKYEKILEEHKGQYIKWTGEISLINSLFNELKLKEEGLPELVIDFEFDIADYLEENGYTKGDLITVSALLHDYNSIGDYWSLKNGRVEEMPKNAEKLAEEYRTAYESKKAIKNEQLIADLIRYDVITTEPIYDNSILYKIKIDEKFLDMSTLKNIVKELHTLENLENNKYDSLFIDFYLPNVDSYTSENTIAEAHIAYTQKGRGQAILEKENTFDIIIYKDGKRYKQEVFDL</sequence>
<proteinExistence type="predicted"/>
<gene>
    <name evidence="2" type="ORF">SAMN05880501_103112</name>
</gene>
<feature type="signal peptide" evidence="1">
    <location>
        <begin position="1"/>
        <end position="22"/>
    </location>
</feature>
<accession>A0A285S6Y3</accession>
<feature type="chain" id="PRO_5039361650" description="TATA-box binding protein" evidence="1">
    <location>
        <begin position="23"/>
        <end position="286"/>
    </location>
</feature>
<dbReference type="OrthoDB" id="9984372at2"/>